<dbReference type="PANTHER" id="PTHR42085">
    <property type="entry name" value="F-BOX DOMAIN-CONTAINING PROTEIN"/>
    <property type="match status" value="1"/>
</dbReference>
<dbReference type="EMBL" id="JAGIXG020000008">
    <property type="protein sequence ID" value="KAI6783420.1"/>
    <property type="molecule type" value="Genomic_DNA"/>
</dbReference>
<evidence type="ECO:0000313" key="1">
    <source>
        <dbReference type="EMBL" id="KAI6783420.1"/>
    </source>
</evidence>
<dbReference type="InterPro" id="IPR038883">
    <property type="entry name" value="AN11006-like"/>
</dbReference>
<sequence length="418" mass="47142">MSLHLNAPMAHDCRDKEDLAQIAFKNPLRTENQRLSEENARLKRILLSHSLSWSPASQAFLAGKGSCTQRKTRSSMSNPQKSGGLYLPAEIVLRVLKFAVQSHHPILDPLSPSNPAHMTEAEKNRGNQVAVNFLVTCKAIHVEGTKLFWKSNTFVFTTPEALTTFGALSAGFREDIRHITIRVIARYYDDQKTRKLKLPATYHTDLKRDMKLKVAQRPKEDLVNFTDRYLPPSGAELHDVASHEFGCTLNELQITGMPDGDIGSRANAELSGMLKDEGLFMDGIAAYWAPSAGQLQPLRGYYWAPRVVRAAMEDFSDDEDDLLGFDGEITAWYNQGHSHKGFAPPAPSEEGCPETCMPRDEYIWKRVPRGRDEDSRDWVLFDRRTGREHFDEDEDLCPCCGTWHESVYGADDLDLSLD</sequence>
<protein>
    <submittedName>
        <fullName evidence="1">Uncharacterized protein</fullName>
    </submittedName>
</protein>
<evidence type="ECO:0000313" key="2">
    <source>
        <dbReference type="Proteomes" id="UP001055219"/>
    </source>
</evidence>
<comment type="caution">
    <text evidence="1">The sequence shown here is derived from an EMBL/GenBank/DDBJ whole genome shotgun (WGS) entry which is preliminary data.</text>
</comment>
<dbReference type="OrthoDB" id="5279415at2759"/>
<dbReference type="AlphaFoldDB" id="A0A9P9Y5J5"/>
<accession>A0A9P9Y5J5</accession>
<dbReference type="RefSeq" id="XP_051364276.1">
    <property type="nucleotide sequence ID" value="XM_051504366.1"/>
</dbReference>
<organism evidence="1 2">
    <name type="scientific">Emericellopsis cladophorae</name>
    <dbReference type="NCBI Taxonomy" id="2686198"/>
    <lineage>
        <taxon>Eukaryota</taxon>
        <taxon>Fungi</taxon>
        <taxon>Dikarya</taxon>
        <taxon>Ascomycota</taxon>
        <taxon>Pezizomycotina</taxon>
        <taxon>Sordariomycetes</taxon>
        <taxon>Hypocreomycetidae</taxon>
        <taxon>Hypocreales</taxon>
        <taxon>Bionectriaceae</taxon>
        <taxon>Emericellopsis</taxon>
    </lineage>
</organism>
<name>A0A9P9Y5J5_9HYPO</name>
<proteinExistence type="predicted"/>
<gene>
    <name evidence="1" type="ORF">J7T54_004447</name>
</gene>
<reference evidence="1" key="2">
    <citation type="submission" date="2022-07" db="EMBL/GenBank/DDBJ databases">
        <authorList>
            <person name="Goncalves M.F.M."/>
            <person name="Hilario S."/>
            <person name="Van De Peer Y."/>
            <person name="Esteves A.C."/>
            <person name="Alves A."/>
        </authorList>
    </citation>
    <scope>NUCLEOTIDE SEQUENCE</scope>
    <source>
        <strain evidence="1">MUM 19.33</strain>
    </source>
</reference>
<reference evidence="1" key="1">
    <citation type="journal article" date="2021" name="J Fungi (Basel)">
        <title>Genomic and Metabolomic Analyses of the Marine Fungus Emericellopsis cladophorae: Insights into Saltwater Adaptability Mechanisms and Its Biosynthetic Potential.</title>
        <authorList>
            <person name="Goncalves M.F.M."/>
            <person name="Hilario S."/>
            <person name="Van de Peer Y."/>
            <person name="Esteves A.C."/>
            <person name="Alves A."/>
        </authorList>
    </citation>
    <scope>NUCLEOTIDE SEQUENCE</scope>
    <source>
        <strain evidence="1">MUM 19.33</strain>
    </source>
</reference>
<dbReference type="Proteomes" id="UP001055219">
    <property type="component" value="Unassembled WGS sequence"/>
</dbReference>
<keyword evidence="2" id="KW-1185">Reference proteome</keyword>
<dbReference type="GeneID" id="75830935"/>
<dbReference type="PANTHER" id="PTHR42085:SF1">
    <property type="entry name" value="F-BOX DOMAIN-CONTAINING PROTEIN"/>
    <property type="match status" value="1"/>
</dbReference>